<dbReference type="PRINTS" id="PR00778">
    <property type="entry name" value="HTHARSR"/>
</dbReference>
<dbReference type="NCBIfam" id="NF033788">
    <property type="entry name" value="HTH_metalloreg"/>
    <property type="match status" value="1"/>
</dbReference>
<dbReference type="InterPro" id="IPR036390">
    <property type="entry name" value="WH_DNA-bd_sf"/>
</dbReference>
<keyword evidence="5" id="KW-1185">Reference proteome</keyword>
<evidence type="ECO:0000256" key="2">
    <source>
        <dbReference type="SAM" id="MobiDB-lite"/>
    </source>
</evidence>
<dbReference type="Pfam" id="PF21234">
    <property type="entry name" value="Phosphatase-like_N"/>
    <property type="match status" value="1"/>
</dbReference>
<dbReference type="InterPro" id="IPR001845">
    <property type="entry name" value="HTH_ArsR_DNA-bd_dom"/>
</dbReference>
<name>A0A4P6F9T6_9MICO</name>
<dbReference type="InterPro" id="IPR036388">
    <property type="entry name" value="WH-like_DNA-bd_sf"/>
</dbReference>
<dbReference type="InterPro" id="IPR011991">
    <property type="entry name" value="ArsR-like_HTH"/>
</dbReference>
<dbReference type="SUPFAM" id="SSF52788">
    <property type="entry name" value="Phosphotyrosine protein phosphatases I"/>
    <property type="match status" value="1"/>
</dbReference>
<dbReference type="SMART" id="SM00418">
    <property type="entry name" value="HTH_ARSR"/>
    <property type="match status" value="1"/>
</dbReference>
<dbReference type="EMBL" id="CP035491">
    <property type="protein sequence ID" value="QAY72534.1"/>
    <property type="molecule type" value="Genomic_DNA"/>
</dbReference>
<dbReference type="AlphaFoldDB" id="A0A4P6F9T6"/>
<proteinExistence type="predicted"/>
<dbReference type="CDD" id="cd00090">
    <property type="entry name" value="HTH_ARSR"/>
    <property type="match status" value="1"/>
</dbReference>
<dbReference type="PROSITE" id="PS50987">
    <property type="entry name" value="HTH_ARSR_2"/>
    <property type="match status" value="1"/>
</dbReference>
<feature type="domain" description="HTH arsR-type" evidence="3">
    <location>
        <begin position="33"/>
        <end position="130"/>
    </location>
</feature>
<evidence type="ECO:0000313" key="4">
    <source>
        <dbReference type="EMBL" id="QAY72534.1"/>
    </source>
</evidence>
<evidence type="ECO:0000256" key="1">
    <source>
        <dbReference type="ARBA" id="ARBA00022849"/>
    </source>
</evidence>
<keyword evidence="1" id="KW-0059">Arsenical resistance</keyword>
<dbReference type="InterPro" id="IPR023485">
    <property type="entry name" value="Ptyr_pPase"/>
</dbReference>
<dbReference type="GO" id="GO:0046685">
    <property type="term" value="P:response to arsenic-containing substance"/>
    <property type="evidence" value="ECO:0007669"/>
    <property type="project" value="UniProtKB-KW"/>
</dbReference>
<accession>A0A4P6F9T6</accession>
<protein>
    <submittedName>
        <fullName evidence="4">Metalloregulator ArsR/SmtB family transcription factor</fullName>
    </submittedName>
</protein>
<dbReference type="InterPro" id="IPR048716">
    <property type="entry name" value="Phosphatase-like_N"/>
</dbReference>
<dbReference type="CDD" id="cd16345">
    <property type="entry name" value="LMWP_ArsC"/>
    <property type="match status" value="1"/>
</dbReference>
<dbReference type="KEGG" id="agf:ET445_03435"/>
<dbReference type="SUPFAM" id="SSF46785">
    <property type="entry name" value="Winged helix' DNA-binding domain"/>
    <property type="match status" value="1"/>
</dbReference>
<dbReference type="Gene3D" id="3.40.50.2300">
    <property type="match status" value="1"/>
</dbReference>
<feature type="region of interest" description="Disordered" evidence="2">
    <location>
        <begin position="1"/>
        <end position="20"/>
    </location>
</feature>
<dbReference type="Gene3D" id="1.10.8.1060">
    <property type="entry name" value="Corynebacterium glutamicum thioredoxin-dependent arsenate reductase, N-terminal domain"/>
    <property type="match status" value="1"/>
</dbReference>
<dbReference type="SMART" id="SM00226">
    <property type="entry name" value="LMWPc"/>
    <property type="match status" value="1"/>
</dbReference>
<dbReference type="Gene3D" id="1.10.10.10">
    <property type="entry name" value="Winged helix-like DNA-binding domain superfamily/Winged helix DNA-binding domain"/>
    <property type="match status" value="1"/>
</dbReference>
<dbReference type="GO" id="GO:0003700">
    <property type="term" value="F:DNA-binding transcription factor activity"/>
    <property type="evidence" value="ECO:0007669"/>
    <property type="project" value="InterPro"/>
</dbReference>
<dbReference type="PANTHER" id="PTHR43428:SF1">
    <property type="entry name" value="ARSENATE REDUCTASE"/>
    <property type="match status" value="1"/>
</dbReference>
<dbReference type="OrthoDB" id="9799372at2"/>
<organism evidence="4 5">
    <name type="scientific">Agromyces protaetiae</name>
    <dbReference type="NCBI Taxonomy" id="2509455"/>
    <lineage>
        <taxon>Bacteria</taxon>
        <taxon>Bacillati</taxon>
        <taxon>Actinomycetota</taxon>
        <taxon>Actinomycetes</taxon>
        <taxon>Micrococcales</taxon>
        <taxon>Microbacteriaceae</taxon>
        <taxon>Agromyces</taxon>
    </lineage>
</organism>
<dbReference type="PANTHER" id="PTHR43428">
    <property type="entry name" value="ARSENATE REDUCTASE"/>
    <property type="match status" value="1"/>
</dbReference>
<evidence type="ECO:0000313" key="5">
    <source>
        <dbReference type="Proteomes" id="UP000291259"/>
    </source>
</evidence>
<reference evidence="4 5" key="1">
    <citation type="submission" date="2019-01" db="EMBL/GenBank/DDBJ databases">
        <title>Genome sequencing of strain FW100M-8.</title>
        <authorList>
            <person name="Heo J."/>
            <person name="Kim S.-J."/>
            <person name="Kim J.-S."/>
            <person name="Hong S.-B."/>
            <person name="Kwon S.-W."/>
        </authorList>
    </citation>
    <scope>NUCLEOTIDE SEQUENCE [LARGE SCALE GENOMIC DNA]</scope>
    <source>
        <strain evidence="4 5">FW100M-8</strain>
    </source>
</reference>
<dbReference type="Pfam" id="PF12840">
    <property type="entry name" value="HTH_20"/>
    <property type="match status" value="1"/>
</dbReference>
<dbReference type="InterPro" id="IPR036196">
    <property type="entry name" value="Ptyr_pPase_sf"/>
</dbReference>
<dbReference type="Pfam" id="PF01451">
    <property type="entry name" value="LMWPc"/>
    <property type="match status" value="1"/>
</dbReference>
<dbReference type="Proteomes" id="UP000291259">
    <property type="component" value="Chromosome"/>
</dbReference>
<evidence type="ECO:0000259" key="3">
    <source>
        <dbReference type="PROSITE" id="PS50987"/>
    </source>
</evidence>
<sequence>MSALMPLSRDRARRGRASRGNRAASSRWRVYRLSSMDSVVEVPPIAVLADPTRARILRLIRDSADGRALVSRLAETLGLRQPTVSHHMKALLADGFVTREPEGRVVWYSIAPDRYDAVVALLGDPAEGAPESEPDVDRIVADLAVRFRGVFGAETIAAYVAESRDLLAQHGAPLLASRTAAFAASRLAAVARSEVRTVSDASPSAPPEVLFVCVQNAGRSQLAAAILKQLAGDRVVVRTAGSEPAADVRGSIVTALDEIGVGIGGEFPKPLTDEAVRAADVVVTMGCGDACPVYPGRRYLDWDLEDPVGRPAATVRAIRDDIDRRVRTLIAELGI</sequence>
<gene>
    <name evidence="4" type="ORF">ET445_03435</name>
</gene>